<sequence length="136" mass="15271">MTTADEVEELRPGFDVTWRGYDRQEVQSYLRCVETELRLLTAEREAARAHASDVTRILEAVAEENRDLRARIDRICRTPIEPDGLAERLGRMVELAKEEAVALVSEAAEEAATTRERVAAQLREAQAHLAALTQSP</sequence>
<dbReference type="RefSeq" id="WP_091285864.1">
    <property type="nucleotide sequence ID" value="NZ_FNON01000001.1"/>
</dbReference>
<dbReference type="Proteomes" id="UP000199515">
    <property type="component" value="Unassembled WGS sequence"/>
</dbReference>
<dbReference type="EMBL" id="FNON01000001">
    <property type="protein sequence ID" value="SDW38026.1"/>
    <property type="molecule type" value="Genomic_DNA"/>
</dbReference>
<name>A0A1H2T250_9PSEU</name>
<protein>
    <recommendedName>
        <fullName evidence="4">Cell wall synthesis protein Wag31</fullName>
    </recommendedName>
</protein>
<dbReference type="Gene3D" id="6.10.250.660">
    <property type="match status" value="1"/>
</dbReference>
<feature type="coiled-coil region" evidence="1">
    <location>
        <begin position="30"/>
        <end position="78"/>
    </location>
</feature>
<keyword evidence="3" id="KW-1185">Reference proteome</keyword>
<dbReference type="OrthoDB" id="5178145at2"/>
<keyword evidence="1" id="KW-0175">Coiled coil</keyword>
<proteinExistence type="predicted"/>
<accession>A0A1H2T250</accession>
<evidence type="ECO:0000313" key="3">
    <source>
        <dbReference type="Proteomes" id="UP000199515"/>
    </source>
</evidence>
<reference evidence="2 3" key="1">
    <citation type="submission" date="2016-10" db="EMBL/GenBank/DDBJ databases">
        <authorList>
            <person name="de Groot N.N."/>
        </authorList>
    </citation>
    <scope>NUCLEOTIDE SEQUENCE [LARGE SCALE GENOMIC DNA]</scope>
    <source>
        <strain evidence="2 3">CPCC 202699</strain>
    </source>
</reference>
<gene>
    <name evidence="2" type="ORF">SAMN05421504_101436</name>
</gene>
<evidence type="ECO:0000313" key="2">
    <source>
        <dbReference type="EMBL" id="SDW38026.1"/>
    </source>
</evidence>
<evidence type="ECO:0000256" key="1">
    <source>
        <dbReference type="SAM" id="Coils"/>
    </source>
</evidence>
<evidence type="ECO:0008006" key="4">
    <source>
        <dbReference type="Google" id="ProtNLM"/>
    </source>
</evidence>
<dbReference type="AlphaFoldDB" id="A0A1H2T250"/>
<dbReference type="STRING" id="589385.SAMN05421504_101436"/>
<organism evidence="2 3">
    <name type="scientific">Amycolatopsis xylanica</name>
    <dbReference type="NCBI Taxonomy" id="589385"/>
    <lineage>
        <taxon>Bacteria</taxon>
        <taxon>Bacillati</taxon>
        <taxon>Actinomycetota</taxon>
        <taxon>Actinomycetes</taxon>
        <taxon>Pseudonocardiales</taxon>
        <taxon>Pseudonocardiaceae</taxon>
        <taxon>Amycolatopsis</taxon>
    </lineage>
</organism>